<name>A0A254MXI7_9BURK</name>
<keyword evidence="2" id="KW-1185">Reference proteome</keyword>
<dbReference type="Proteomes" id="UP000197446">
    <property type="component" value="Unassembled WGS sequence"/>
</dbReference>
<reference evidence="1 2" key="1">
    <citation type="journal article" date="2007" name="Int. J. Syst. Evol. Microbiol.">
        <title>Description of Pelomonas aquatica sp. nov. and Pelomonas puraquae sp. nov., isolated from industrial and haemodialysis water.</title>
        <authorList>
            <person name="Gomila M."/>
            <person name="Bowien B."/>
            <person name="Falsen E."/>
            <person name="Moore E.R."/>
            <person name="Lalucat J."/>
        </authorList>
    </citation>
    <scope>NUCLEOTIDE SEQUENCE [LARGE SCALE GENOMIC DNA]</scope>
    <source>
        <strain evidence="1 2">CCUG 52769</strain>
    </source>
</reference>
<comment type="caution">
    <text evidence="1">The sequence shown here is derived from an EMBL/GenBank/DDBJ whole genome shotgun (WGS) entry which is preliminary data.</text>
</comment>
<evidence type="ECO:0000313" key="2">
    <source>
        <dbReference type="Proteomes" id="UP000197446"/>
    </source>
</evidence>
<protein>
    <submittedName>
        <fullName evidence="1">Uncharacterized protein</fullName>
    </submittedName>
</protein>
<gene>
    <name evidence="1" type="ORF">CDO81_26945</name>
</gene>
<evidence type="ECO:0000313" key="1">
    <source>
        <dbReference type="EMBL" id="OWQ98081.1"/>
    </source>
</evidence>
<organism evidence="1 2">
    <name type="scientific">Roseateles puraquae</name>
    <dbReference type="NCBI Taxonomy" id="431059"/>
    <lineage>
        <taxon>Bacteria</taxon>
        <taxon>Pseudomonadati</taxon>
        <taxon>Pseudomonadota</taxon>
        <taxon>Betaproteobacteria</taxon>
        <taxon>Burkholderiales</taxon>
        <taxon>Sphaerotilaceae</taxon>
        <taxon>Roseateles</taxon>
    </lineage>
</organism>
<dbReference type="EMBL" id="NISI01000025">
    <property type="protein sequence ID" value="OWQ98081.1"/>
    <property type="molecule type" value="Genomic_DNA"/>
</dbReference>
<dbReference type="AlphaFoldDB" id="A0A254MXI7"/>
<sequence length="91" mass="10032">MKRIRVAPGKFVTISDELAEKAARLFATGQLTRDQVRELMAAEPQRSTGAMAGSPRLLGRVKVRASSRPKIRAMALARKGALSSALRRRMR</sequence>
<proteinExistence type="predicted"/>
<accession>A0A254MXI7</accession>